<protein>
    <submittedName>
        <fullName evidence="2">Uncharacterized protein</fullName>
    </submittedName>
</protein>
<dbReference type="EMBL" id="BOPG01000085">
    <property type="protein sequence ID" value="GIJ62971.1"/>
    <property type="molecule type" value="Genomic_DNA"/>
</dbReference>
<evidence type="ECO:0000256" key="1">
    <source>
        <dbReference type="SAM" id="Phobius"/>
    </source>
</evidence>
<comment type="caution">
    <text evidence="2">The sequence shown here is derived from an EMBL/GenBank/DDBJ whole genome shotgun (WGS) entry which is preliminary data.</text>
</comment>
<organism evidence="2 3">
    <name type="scientific">Virgisporangium aurantiacum</name>
    <dbReference type="NCBI Taxonomy" id="175570"/>
    <lineage>
        <taxon>Bacteria</taxon>
        <taxon>Bacillati</taxon>
        <taxon>Actinomycetota</taxon>
        <taxon>Actinomycetes</taxon>
        <taxon>Micromonosporales</taxon>
        <taxon>Micromonosporaceae</taxon>
        <taxon>Virgisporangium</taxon>
    </lineage>
</organism>
<accession>A0A8J3ZFK5</accession>
<proteinExistence type="predicted"/>
<evidence type="ECO:0000313" key="3">
    <source>
        <dbReference type="Proteomes" id="UP000612585"/>
    </source>
</evidence>
<feature type="transmembrane region" description="Helical" evidence="1">
    <location>
        <begin position="16"/>
        <end position="35"/>
    </location>
</feature>
<keyword evidence="3" id="KW-1185">Reference proteome</keyword>
<dbReference type="AlphaFoldDB" id="A0A8J3ZFK5"/>
<sequence length="101" mass="10911">MSADIRRQNAPARRRIYLFSAVEAIVFTAVGWLFGRECAARCGTAMAGRPSIRRWPAGLGSCHVGGPVEPDVERARSARRSAYVALRCSGAPLPVLVTPED</sequence>
<dbReference type="Proteomes" id="UP000612585">
    <property type="component" value="Unassembled WGS sequence"/>
</dbReference>
<reference evidence="2" key="1">
    <citation type="submission" date="2021-01" db="EMBL/GenBank/DDBJ databases">
        <title>Whole genome shotgun sequence of Virgisporangium aurantiacum NBRC 16421.</title>
        <authorList>
            <person name="Komaki H."/>
            <person name="Tamura T."/>
        </authorList>
    </citation>
    <scope>NUCLEOTIDE SEQUENCE</scope>
    <source>
        <strain evidence="2">NBRC 16421</strain>
    </source>
</reference>
<keyword evidence="1" id="KW-0812">Transmembrane</keyword>
<keyword evidence="1" id="KW-1133">Transmembrane helix</keyword>
<gene>
    <name evidence="2" type="ORF">Vau01_104870</name>
</gene>
<keyword evidence="1" id="KW-0472">Membrane</keyword>
<name>A0A8J3ZFK5_9ACTN</name>
<evidence type="ECO:0000313" key="2">
    <source>
        <dbReference type="EMBL" id="GIJ62971.1"/>
    </source>
</evidence>